<dbReference type="Proteomes" id="UP000253790">
    <property type="component" value="Chromosome"/>
</dbReference>
<accession>A0A345NR61</accession>
<dbReference type="KEGG" id="orn:DV701_16635"/>
<feature type="region of interest" description="Disordered" evidence="1">
    <location>
        <begin position="212"/>
        <end position="232"/>
    </location>
</feature>
<evidence type="ECO:0000313" key="3">
    <source>
        <dbReference type="Proteomes" id="UP000253790"/>
    </source>
</evidence>
<feature type="region of interest" description="Disordered" evidence="1">
    <location>
        <begin position="13"/>
        <end position="62"/>
    </location>
</feature>
<sequence length="232" mass="25497">MVCATLLTACEDSRSAQGESGGAGPSADASPSGSARGLSVETGEDLPTAQDGTRGYQGPGSAADALRDRWEYSGLPGDPPVVDVVRVVTSAEYNEIWPGCMEEQGFPTSTDQFGQPWIKFEREHEADVELASYICEAKYPLEQKYYDPYTDEQLRTLYDWRVKTNMPCLRSHGLEPPDPPSFEAFVAEYRSTGYKTWSPRTAPELVVPPEKEDIISEGCPDTPPEEILYPSS</sequence>
<proteinExistence type="predicted"/>
<gene>
    <name evidence="2" type="ORF">DV701_16635</name>
</gene>
<organism evidence="2 3">
    <name type="scientific">Ornithinimicrobium avium</name>
    <dbReference type="NCBI Taxonomy" id="2283195"/>
    <lineage>
        <taxon>Bacteria</taxon>
        <taxon>Bacillati</taxon>
        <taxon>Actinomycetota</taxon>
        <taxon>Actinomycetes</taxon>
        <taxon>Micrococcales</taxon>
        <taxon>Ornithinimicrobiaceae</taxon>
        <taxon>Ornithinimicrobium</taxon>
    </lineage>
</organism>
<dbReference type="AlphaFoldDB" id="A0A345NR61"/>
<evidence type="ECO:0000256" key="1">
    <source>
        <dbReference type="SAM" id="MobiDB-lite"/>
    </source>
</evidence>
<reference evidence="2 3" key="1">
    <citation type="submission" date="2018-07" db="EMBL/GenBank/DDBJ databases">
        <title>Complete genome sequencing of Ornithinimicrobium sp. AMA3305.</title>
        <authorList>
            <person name="Bae J.-W."/>
        </authorList>
    </citation>
    <scope>NUCLEOTIDE SEQUENCE [LARGE SCALE GENOMIC DNA]</scope>
    <source>
        <strain evidence="2 3">AMA3305</strain>
    </source>
</reference>
<feature type="compositionally biased region" description="Low complexity" evidence="1">
    <location>
        <begin position="25"/>
        <end position="35"/>
    </location>
</feature>
<keyword evidence="3" id="KW-1185">Reference proteome</keyword>
<name>A0A345NR61_9MICO</name>
<dbReference type="EMBL" id="CP031229">
    <property type="protein sequence ID" value="AXH97519.1"/>
    <property type="molecule type" value="Genomic_DNA"/>
</dbReference>
<protein>
    <submittedName>
        <fullName evidence="2">Uncharacterized protein</fullName>
    </submittedName>
</protein>
<evidence type="ECO:0000313" key="2">
    <source>
        <dbReference type="EMBL" id="AXH97519.1"/>
    </source>
</evidence>
<dbReference type="OrthoDB" id="3726412at2"/>